<dbReference type="EMBL" id="CP009048">
    <property type="protein sequence ID" value="AIL61465.1"/>
    <property type="molecule type" value="Genomic_DNA"/>
</dbReference>
<accession>A0A077FAA4</accession>
<dbReference type="OrthoDB" id="9803968at2"/>
<evidence type="ECO:0000313" key="3">
    <source>
        <dbReference type="EMBL" id="AIL61465.1"/>
    </source>
</evidence>
<dbReference type="Gene3D" id="3.30.300.30">
    <property type="match status" value="1"/>
</dbReference>
<dbReference type="RefSeq" id="WP_038610274.1">
    <property type="nucleotide sequence ID" value="NZ_CP009048.1"/>
</dbReference>
<proteinExistence type="predicted"/>
<dbReference type="Proteomes" id="UP000028931">
    <property type="component" value="Chromosome"/>
</dbReference>
<organism evidence="3 4">
    <name type="scientific">Pseudomonas alkylphenolica</name>
    <dbReference type="NCBI Taxonomy" id="237609"/>
    <lineage>
        <taxon>Bacteria</taxon>
        <taxon>Pseudomonadati</taxon>
        <taxon>Pseudomonadota</taxon>
        <taxon>Gammaproteobacteria</taxon>
        <taxon>Pseudomonadales</taxon>
        <taxon>Pseudomonadaceae</taxon>
        <taxon>Pseudomonas</taxon>
    </lineage>
</organism>
<dbReference type="InterPro" id="IPR025110">
    <property type="entry name" value="AMP-bd_C"/>
</dbReference>
<feature type="domain" description="AMP-binding enzyme C-terminal" evidence="2">
    <location>
        <begin position="431"/>
        <end position="506"/>
    </location>
</feature>
<dbReference type="Pfam" id="PF13193">
    <property type="entry name" value="AMP-binding_C"/>
    <property type="match status" value="1"/>
</dbReference>
<name>A0A077FAA4_9PSED</name>
<dbReference type="eggNOG" id="COG0318">
    <property type="taxonomic scope" value="Bacteria"/>
</dbReference>
<gene>
    <name evidence="3" type="ORF">PSAKL28_22490</name>
</gene>
<dbReference type="GO" id="GO:0016405">
    <property type="term" value="F:CoA-ligase activity"/>
    <property type="evidence" value="ECO:0007669"/>
    <property type="project" value="TreeGrafter"/>
</dbReference>
<evidence type="ECO:0000313" key="4">
    <source>
        <dbReference type="Proteomes" id="UP000028931"/>
    </source>
</evidence>
<keyword evidence="3" id="KW-0436">Ligase</keyword>
<dbReference type="AlphaFoldDB" id="A0A077FAA4"/>
<dbReference type="PANTHER" id="PTHR24096">
    <property type="entry name" value="LONG-CHAIN-FATTY-ACID--COA LIGASE"/>
    <property type="match status" value="1"/>
</dbReference>
<evidence type="ECO:0000259" key="1">
    <source>
        <dbReference type="Pfam" id="PF00501"/>
    </source>
</evidence>
<dbReference type="HOGENOM" id="CLU_000022_59_0_6"/>
<dbReference type="KEGG" id="palk:PSAKL28_22490"/>
<protein>
    <submittedName>
        <fullName evidence="3">Long-chain-fatty-acid--CoA ligase LcfB</fullName>
    </submittedName>
</protein>
<dbReference type="Pfam" id="PF00501">
    <property type="entry name" value="AMP-binding"/>
    <property type="match status" value="1"/>
</dbReference>
<evidence type="ECO:0000259" key="2">
    <source>
        <dbReference type="Pfam" id="PF13193"/>
    </source>
</evidence>
<sequence length="525" mass="58098">MKMNFSRVMAQVAQRYAAQEALVNVERNRRYRFDELHRLTNQIANLLRTRFKLQRGDTALCILENDNLSLLHAWTAFKGEVAIAHTNIRDSLEEHRWQVAFIEPKVIFIETALLPQYSDMLRASGAAVVCMDAPPADCTFALHFWALLDGVCAQEPEVESDVYRDTLIYRFTGGTTGKSKCARYTIDNWLAARDSMYADSEQAQAFNENTRYLHIAPISHGSGLSLLPTLFRGGCTVTQNAADLKAWCRNVEAERITTALMVPTLVGWLLELPQASESDLSSLQTLFYGAAPMSPAKLKQSQERFGNIFFQLYGATECAQAVCTLTKADHLNAVETGRLASAGRPVTGIELKIVDEAGNRVATGSTGEIWLRGRGTISGYHNNPQGTAAEFSDGFWKSGDLGYVDEAGYVFIVDRKKDVIITGGFNVYAVEVEATLNAHPTVSLSAVVGIPDDKWGEAVHAEVVLKPGMSVSEEELIALVKERLGRFKAPKSVKLVDALPLSAVGKVLRRQVRERYWSDQARRVS</sequence>
<reference evidence="3 4" key="1">
    <citation type="submission" date="2014-07" db="EMBL/GenBank/DDBJ databases">
        <authorList>
            <person name="Lee K."/>
            <person name="Lim J.Y."/>
            <person name="Hwang I."/>
        </authorList>
    </citation>
    <scope>NUCLEOTIDE SEQUENCE [LARGE SCALE GENOMIC DNA]</scope>
    <source>
        <strain evidence="3 4">KL28</strain>
    </source>
</reference>
<dbReference type="InterPro" id="IPR020845">
    <property type="entry name" value="AMP-binding_CS"/>
</dbReference>
<dbReference type="InterPro" id="IPR042099">
    <property type="entry name" value="ANL_N_sf"/>
</dbReference>
<dbReference type="InterPro" id="IPR000873">
    <property type="entry name" value="AMP-dep_synth/lig_dom"/>
</dbReference>
<feature type="domain" description="AMP-dependent synthetase/ligase" evidence="1">
    <location>
        <begin position="11"/>
        <end position="381"/>
    </location>
</feature>
<dbReference type="SUPFAM" id="SSF56801">
    <property type="entry name" value="Acetyl-CoA synthetase-like"/>
    <property type="match status" value="1"/>
</dbReference>
<dbReference type="PROSITE" id="PS00455">
    <property type="entry name" value="AMP_BINDING"/>
    <property type="match status" value="1"/>
</dbReference>
<dbReference type="InterPro" id="IPR045851">
    <property type="entry name" value="AMP-bd_C_sf"/>
</dbReference>
<dbReference type="PANTHER" id="PTHR24096:SF267">
    <property type="entry name" value="MALONATE--COA LIGASE ACSF3, MITOCHONDRIAL"/>
    <property type="match status" value="1"/>
</dbReference>
<dbReference type="Gene3D" id="3.40.50.12780">
    <property type="entry name" value="N-terminal domain of ligase-like"/>
    <property type="match status" value="1"/>
</dbReference>